<keyword evidence="1" id="KW-1185">Reference proteome</keyword>
<protein>
    <submittedName>
        <fullName evidence="2">Ovule protein</fullName>
    </submittedName>
</protein>
<organism evidence="1 2">
    <name type="scientific">Haemonchus contortus</name>
    <name type="common">Barber pole worm</name>
    <dbReference type="NCBI Taxonomy" id="6289"/>
    <lineage>
        <taxon>Eukaryota</taxon>
        <taxon>Metazoa</taxon>
        <taxon>Ecdysozoa</taxon>
        <taxon>Nematoda</taxon>
        <taxon>Chromadorea</taxon>
        <taxon>Rhabditida</taxon>
        <taxon>Rhabditina</taxon>
        <taxon>Rhabditomorpha</taxon>
        <taxon>Strongyloidea</taxon>
        <taxon>Trichostrongylidae</taxon>
        <taxon>Haemonchus</taxon>
    </lineage>
</organism>
<evidence type="ECO:0000313" key="2">
    <source>
        <dbReference type="WBParaSite" id="HCON_00083470-00001"/>
    </source>
</evidence>
<dbReference type="WBParaSite" id="HCON_00083470-00001">
    <property type="protein sequence ID" value="HCON_00083470-00001"/>
    <property type="gene ID" value="HCON_00083470"/>
</dbReference>
<accession>A0A7I4YEQ9</accession>
<dbReference type="AlphaFoldDB" id="A0A7I4YEQ9"/>
<proteinExistence type="predicted"/>
<dbReference type="OrthoDB" id="10411344at2759"/>
<sequence>MTTPTCSQQNVPLLHLVNAAAQTNPRFTVPMLMPPNNGMPRWPSAPAPPVIHNTPDPPIFLPQMYNSQLQPRLQYPPTID</sequence>
<evidence type="ECO:0000313" key="1">
    <source>
        <dbReference type="Proteomes" id="UP000025227"/>
    </source>
</evidence>
<name>A0A7I4YEQ9_HAECO</name>
<dbReference type="Proteomes" id="UP000025227">
    <property type="component" value="Unplaced"/>
</dbReference>
<reference evidence="2" key="1">
    <citation type="submission" date="2020-12" db="UniProtKB">
        <authorList>
            <consortium name="WormBaseParasite"/>
        </authorList>
    </citation>
    <scope>IDENTIFICATION</scope>
    <source>
        <strain evidence="2">MHco3</strain>
    </source>
</reference>